<evidence type="ECO:0000256" key="7">
    <source>
        <dbReference type="ARBA" id="ARBA00022989"/>
    </source>
</evidence>
<evidence type="ECO:0000256" key="3">
    <source>
        <dbReference type="ARBA" id="ARBA00005553"/>
    </source>
</evidence>
<comment type="similarity">
    <text evidence="3 11">Belongs to the cytochrome c oxidase subunit 6A family.</text>
</comment>
<dbReference type="EMBL" id="JAVRRL010000035">
    <property type="protein sequence ID" value="KAK5111895.1"/>
    <property type="molecule type" value="Genomic_DNA"/>
</dbReference>
<keyword evidence="8" id="KW-0560">Oxidoreductase</keyword>
<comment type="subcellular location">
    <subcellularLocation>
        <location evidence="1">Mitochondrion inner membrane</location>
        <topology evidence="1">Single-pass membrane protein</topology>
    </subcellularLocation>
</comment>
<accession>A0AAN7YP13</accession>
<protein>
    <recommendedName>
        <fullName evidence="12">Cytochrome c oxidase subunit</fullName>
    </recommendedName>
    <alternativeName>
        <fullName evidence="12">Cytochrome c oxidase polypeptide VIa</fullName>
    </alternativeName>
</protein>
<evidence type="ECO:0000313" key="14">
    <source>
        <dbReference type="Proteomes" id="UP001310890"/>
    </source>
</evidence>
<sequence length="132" mass="15281">MIGLRAFQRTAASPALRQQIRAPRRFASTQAAEDNAFNRERAAVKQHAAESSEPRTLIVFAYSVVIPCLCIAGVNAYRLWNEHWEHVAHGPSLEEKPEYAYQNIRTKNYFWGDGDKTLFWNDKVNYHKQDEE</sequence>
<reference evidence="13" key="1">
    <citation type="submission" date="2023-08" db="EMBL/GenBank/DDBJ databases">
        <title>Black Yeasts Isolated from many extreme environments.</title>
        <authorList>
            <person name="Coleine C."/>
            <person name="Stajich J.E."/>
            <person name="Selbmann L."/>
        </authorList>
    </citation>
    <scope>NUCLEOTIDE SEQUENCE</scope>
    <source>
        <strain evidence="13">CCFEE 5401</strain>
    </source>
</reference>
<organism evidence="13 14">
    <name type="scientific">Meristemomyces frigidus</name>
    <dbReference type="NCBI Taxonomy" id="1508187"/>
    <lineage>
        <taxon>Eukaryota</taxon>
        <taxon>Fungi</taxon>
        <taxon>Dikarya</taxon>
        <taxon>Ascomycota</taxon>
        <taxon>Pezizomycotina</taxon>
        <taxon>Dothideomycetes</taxon>
        <taxon>Dothideomycetidae</taxon>
        <taxon>Mycosphaerellales</taxon>
        <taxon>Teratosphaeriaceae</taxon>
        <taxon>Meristemomyces</taxon>
    </lineage>
</organism>
<evidence type="ECO:0000256" key="6">
    <source>
        <dbReference type="ARBA" id="ARBA00022946"/>
    </source>
</evidence>
<name>A0AAN7YP13_9PEZI</name>
<keyword evidence="5 12" id="KW-0999">Mitochondrion inner membrane</keyword>
<dbReference type="FunFam" id="4.10.95.10:FF:000001">
    <property type="entry name" value="Cytochrome c oxidase subunit 6A, mitochondrial"/>
    <property type="match status" value="1"/>
</dbReference>
<evidence type="ECO:0000256" key="11">
    <source>
        <dbReference type="RuleBase" id="RU004396"/>
    </source>
</evidence>
<evidence type="ECO:0000256" key="1">
    <source>
        <dbReference type="ARBA" id="ARBA00004434"/>
    </source>
</evidence>
<dbReference type="GO" id="GO:0030234">
    <property type="term" value="F:enzyme regulator activity"/>
    <property type="evidence" value="ECO:0007669"/>
    <property type="project" value="TreeGrafter"/>
</dbReference>
<evidence type="ECO:0000256" key="12">
    <source>
        <dbReference type="RuleBase" id="RU004397"/>
    </source>
</evidence>
<dbReference type="Gene3D" id="4.10.95.10">
    <property type="entry name" value="Cytochrome c oxidase, subunit VIa"/>
    <property type="match status" value="1"/>
</dbReference>
<dbReference type="GO" id="GO:0016491">
    <property type="term" value="F:oxidoreductase activity"/>
    <property type="evidence" value="ECO:0007669"/>
    <property type="project" value="UniProtKB-KW"/>
</dbReference>
<dbReference type="Proteomes" id="UP001310890">
    <property type="component" value="Unassembled WGS sequence"/>
</dbReference>
<dbReference type="GO" id="GO:0005743">
    <property type="term" value="C:mitochondrial inner membrane"/>
    <property type="evidence" value="ECO:0007669"/>
    <property type="project" value="UniProtKB-SubCell"/>
</dbReference>
<evidence type="ECO:0000256" key="8">
    <source>
        <dbReference type="ARBA" id="ARBA00023002"/>
    </source>
</evidence>
<evidence type="ECO:0000256" key="2">
    <source>
        <dbReference type="ARBA" id="ARBA00004673"/>
    </source>
</evidence>
<dbReference type="AlphaFoldDB" id="A0AAN7YP13"/>
<evidence type="ECO:0000313" key="13">
    <source>
        <dbReference type="EMBL" id="KAK5111895.1"/>
    </source>
</evidence>
<dbReference type="PANTHER" id="PTHR11504">
    <property type="entry name" value="CYTOCHROME C OXIDASE POLYPEPTIDE VIA"/>
    <property type="match status" value="1"/>
</dbReference>
<dbReference type="GO" id="GO:0006123">
    <property type="term" value="P:mitochondrial electron transport, cytochrome c to oxygen"/>
    <property type="evidence" value="ECO:0007669"/>
    <property type="project" value="TreeGrafter"/>
</dbReference>
<keyword evidence="7" id="KW-1133">Transmembrane helix</keyword>
<dbReference type="InterPro" id="IPR036418">
    <property type="entry name" value="Cyt_c_oxidase_su6a_sf"/>
</dbReference>
<comment type="pathway">
    <text evidence="2">Energy metabolism; oxidative phosphorylation.</text>
</comment>
<keyword evidence="10 12" id="KW-0472">Membrane</keyword>
<keyword evidence="4" id="KW-0812">Transmembrane</keyword>
<dbReference type="PROSITE" id="PS01329">
    <property type="entry name" value="COX6A"/>
    <property type="match status" value="1"/>
</dbReference>
<comment type="caution">
    <text evidence="13">The sequence shown here is derived from an EMBL/GenBank/DDBJ whole genome shotgun (WGS) entry which is preliminary data.</text>
</comment>
<evidence type="ECO:0000256" key="5">
    <source>
        <dbReference type="ARBA" id="ARBA00022792"/>
    </source>
</evidence>
<keyword evidence="9 12" id="KW-0496">Mitochondrion</keyword>
<proteinExistence type="inferred from homology"/>
<gene>
    <name evidence="13" type="ORF">LTR62_004627</name>
</gene>
<evidence type="ECO:0000256" key="10">
    <source>
        <dbReference type="ARBA" id="ARBA00023136"/>
    </source>
</evidence>
<dbReference type="PANTHER" id="PTHR11504:SF0">
    <property type="entry name" value="CYTOCHROME C OXIDASE SUBUNIT"/>
    <property type="match status" value="1"/>
</dbReference>
<dbReference type="InterPro" id="IPR001349">
    <property type="entry name" value="Cyt_c_oxidase_su6a"/>
</dbReference>
<dbReference type="Pfam" id="PF02046">
    <property type="entry name" value="COX6A"/>
    <property type="match status" value="1"/>
</dbReference>
<dbReference type="SUPFAM" id="SSF81411">
    <property type="entry name" value="Mitochondrial cytochrome c oxidase subunit VIa"/>
    <property type="match status" value="1"/>
</dbReference>
<evidence type="ECO:0000256" key="4">
    <source>
        <dbReference type="ARBA" id="ARBA00022692"/>
    </source>
</evidence>
<dbReference type="InterPro" id="IPR018507">
    <property type="entry name" value="Cyt_c_oxidase_su6a_CS"/>
</dbReference>
<evidence type="ECO:0000256" key="9">
    <source>
        <dbReference type="ARBA" id="ARBA00023128"/>
    </source>
</evidence>
<keyword evidence="6" id="KW-0809">Transit peptide</keyword>